<dbReference type="RefSeq" id="WP_082862420.1">
    <property type="nucleotide sequence ID" value="NZ_FCOA02000015.1"/>
</dbReference>
<sequence>MSRTVGINPPKTPCTTEARGMAKCTIPNVCKMPGPPAPFVPTPLPNIGKSNLSPKGYTTTVELEGQTVAIRGATFESIGDIASKGTGGGLISSNTQGPTKFITPGSMDVQMEGKGVQLLGEPMLNNCGPSGSPPNTGATMAGFDTFDSPQGDALKKIVCDCDKKVKQAPAGQPQKTCSQLGTEKHKCCDDAIKAPPKKEGIEGEQGFGTKKDGHPPLTKTRSQMFHEGGGKALRGTCWPDATITGSDNKKRFVDFKFRCPPNTPVRKKKKGGVSYFMTGPTPGLFPTWTIYKGGGSQLQKYKDVGAMNGVTKEPECMTTENCP</sequence>
<evidence type="ECO:0000313" key="2">
    <source>
        <dbReference type="EMBL" id="SAK74043.1"/>
    </source>
</evidence>
<keyword evidence="3" id="KW-1185">Reference proteome</keyword>
<gene>
    <name evidence="2" type="ORF">AWB79_04310</name>
</gene>
<dbReference type="Pfam" id="PF13665">
    <property type="entry name" value="Tox-PAAR-like"/>
    <property type="match status" value="1"/>
</dbReference>
<protein>
    <submittedName>
        <fullName evidence="2">Uncharacterized protein</fullName>
    </submittedName>
</protein>
<comment type="caution">
    <text evidence="2">The sequence shown here is derived from an EMBL/GenBank/DDBJ whole genome shotgun (WGS) entry which is preliminary data.</text>
</comment>
<dbReference type="STRING" id="1777140.AWB79_04310"/>
<dbReference type="EMBL" id="FCOA02000015">
    <property type="protein sequence ID" value="SAK74043.1"/>
    <property type="molecule type" value="Genomic_DNA"/>
</dbReference>
<dbReference type="AlphaFoldDB" id="A0A158BVC5"/>
<accession>A0A158BVC5</accession>
<evidence type="ECO:0000256" key="1">
    <source>
        <dbReference type="SAM" id="MobiDB-lite"/>
    </source>
</evidence>
<feature type="region of interest" description="Disordered" evidence="1">
    <location>
        <begin position="198"/>
        <end position="217"/>
    </location>
</feature>
<proteinExistence type="predicted"/>
<dbReference type="Proteomes" id="UP000054851">
    <property type="component" value="Unassembled WGS sequence"/>
</dbReference>
<organism evidence="2 3">
    <name type="scientific">Caballeronia hypogeia</name>
    <dbReference type="NCBI Taxonomy" id="1777140"/>
    <lineage>
        <taxon>Bacteria</taxon>
        <taxon>Pseudomonadati</taxon>
        <taxon>Pseudomonadota</taxon>
        <taxon>Betaproteobacteria</taxon>
        <taxon>Burkholderiales</taxon>
        <taxon>Burkholderiaceae</taxon>
        <taxon>Caballeronia</taxon>
    </lineage>
</organism>
<dbReference type="OrthoDB" id="9429719at2"/>
<name>A0A158BVC5_9BURK</name>
<reference evidence="2" key="1">
    <citation type="submission" date="2016-01" db="EMBL/GenBank/DDBJ databases">
        <authorList>
            <person name="Peeters C."/>
        </authorList>
    </citation>
    <scope>NUCLEOTIDE SEQUENCE</scope>
    <source>
        <strain evidence="2">LMG 29322</strain>
    </source>
</reference>
<evidence type="ECO:0000313" key="3">
    <source>
        <dbReference type="Proteomes" id="UP000054851"/>
    </source>
</evidence>